<reference evidence="2 3" key="1">
    <citation type="journal article" date="2016" name="Sci. Rep.">
        <title>Metabolic traits of an uncultured archaeal lineage -MSBL1- from brine pools of the Red Sea.</title>
        <authorList>
            <person name="Mwirichia R."/>
            <person name="Alam I."/>
            <person name="Rashid M."/>
            <person name="Vinu M."/>
            <person name="Ba-Alawi W."/>
            <person name="Anthony Kamau A."/>
            <person name="Kamanda Ngugi D."/>
            <person name="Goker M."/>
            <person name="Klenk H.P."/>
            <person name="Bajic V."/>
            <person name="Stingl U."/>
        </authorList>
    </citation>
    <scope>NUCLEOTIDE SEQUENCE [LARGE SCALE GENOMIC DNA]</scope>
    <source>
        <strain evidence="2">SCGC-AAA382A20</strain>
    </source>
</reference>
<keyword evidence="1" id="KW-0472">Membrane</keyword>
<dbReference type="Proteomes" id="UP000070263">
    <property type="component" value="Unassembled WGS sequence"/>
</dbReference>
<feature type="transmembrane region" description="Helical" evidence="1">
    <location>
        <begin position="12"/>
        <end position="31"/>
    </location>
</feature>
<evidence type="ECO:0000256" key="1">
    <source>
        <dbReference type="SAM" id="Phobius"/>
    </source>
</evidence>
<dbReference type="AlphaFoldDB" id="A0A133VLP9"/>
<accession>A0A133VLP9</accession>
<dbReference type="PROSITE" id="PS51257">
    <property type="entry name" value="PROKAR_LIPOPROTEIN"/>
    <property type="match status" value="1"/>
</dbReference>
<name>A0A133VLP9_9EURY</name>
<comment type="caution">
    <text evidence="2">The sequence shown here is derived from an EMBL/GenBank/DDBJ whole genome shotgun (WGS) entry which is preliminary data.</text>
</comment>
<protein>
    <submittedName>
        <fullName evidence="2">Uncharacterized protein</fullName>
    </submittedName>
</protein>
<proteinExistence type="predicted"/>
<organism evidence="2 3">
    <name type="scientific">candidate division MSBL1 archaeon SCGC-AAA382A20</name>
    <dbReference type="NCBI Taxonomy" id="1698280"/>
    <lineage>
        <taxon>Archaea</taxon>
        <taxon>Methanobacteriati</taxon>
        <taxon>Methanobacteriota</taxon>
        <taxon>candidate division MSBL1</taxon>
    </lineage>
</organism>
<keyword evidence="1" id="KW-0812">Transmembrane</keyword>
<keyword evidence="1" id="KW-1133">Transmembrane helix</keyword>
<evidence type="ECO:0000313" key="2">
    <source>
        <dbReference type="EMBL" id="KXB07372.1"/>
    </source>
</evidence>
<dbReference type="EMBL" id="LHYE01000009">
    <property type="protein sequence ID" value="KXB07372.1"/>
    <property type="molecule type" value="Genomic_DNA"/>
</dbReference>
<keyword evidence="3" id="KW-1185">Reference proteome</keyword>
<evidence type="ECO:0000313" key="3">
    <source>
        <dbReference type="Proteomes" id="UP000070263"/>
    </source>
</evidence>
<sequence length="136" mass="15440">MSNDYDRKKASFLFITIISLVIVVTGCFGPTPEANWNEVVTSYDYNKNKFIEFEDDVVIGDTVDNLEYLSAYAVTKVTLRSNSIPLYLQGEDVSDVDDSDNDLTDNFNDGDDIVFIIHFKEDSYGEYISEMSRNGK</sequence>
<gene>
    <name evidence="2" type="ORF">AKJ51_01380</name>
</gene>